<evidence type="ECO:0000256" key="4">
    <source>
        <dbReference type="ARBA" id="ARBA00023128"/>
    </source>
</evidence>
<comment type="subcellular location">
    <subcellularLocation>
        <location evidence="1">Mitochondrion</location>
    </subcellularLocation>
</comment>
<keyword evidence="5" id="KW-0687">Ribonucleoprotein</keyword>
<evidence type="ECO:0000256" key="3">
    <source>
        <dbReference type="ARBA" id="ARBA00022980"/>
    </source>
</evidence>
<dbReference type="Pfam" id="PF08561">
    <property type="entry name" value="Ribosomal_L37"/>
    <property type="match status" value="1"/>
</dbReference>
<keyword evidence="2" id="KW-0809">Transit peptide</keyword>
<proteinExistence type="inferred from homology"/>
<keyword evidence="9" id="KW-1185">Reference proteome</keyword>
<dbReference type="EMBL" id="BTGC01000008">
    <property type="protein sequence ID" value="GMM52251.1"/>
    <property type="molecule type" value="Genomic_DNA"/>
</dbReference>
<dbReference type="InterPro" id="IPR013870">
    <property type="entry name" value="Ribosomal_mL54"/>
</dbReference>
<gene>
    <name evidence="8" type="ORF">DASB73_032140</name>
</gene>
<dbReference type="GO" id="GO:0003735">
    <property type="term" value="F:structural constituent of ribosome"/>
    <property type="evidence" value="ECO:0007669"/>
    <property type="project" value="TreeGrafter"/>
</dbReference>
<sequence length="94" mass="10708">MLSIFRRLYSTAPKTNIQSFVKAGTKLKGCNVRKNGNDPIALEDHEYPAWLWELLDPAAQQAKLDADPLLAAKKERRRANRIKIKESNFASKLK</sequence>
<name>A0AAV5RMC5_STABA</name>
<evidence type="ECO:0000313" key="9">
    <source>
        <dbReference type="Proteomes" id="UP001362899"/>
    </source>
</evidence>
<comment type="similarity">
    <text evidence="6">Belongs to the mitochondrion-specific ribosomal protein mL54 family.</text>
</comment>
<evidence type="ECO:0000313" key="8">
    <source>
        <dbReference type="EMBL" id="GMM52251.1"/>
    </source>
</evidence>
<evidence type="ECO:0000256" key="2">
    <source>
        <dbReference type="ARBA" id="ARBA00022946"/>
    </source>
</evidence>
<protein>
    <recommendedName>
        <fullName evidence="7">Large ribosomal subunit protein mL54</fullName>
    </recommendedName>
</protein>
<dbReference type="PANTHER" id="PTHR28595:SF1">
    <property type="entry name" value="LARGE RIBOSOMAL SUBUNIT PROTEIN ML54"/>
    <property type="match status" value="1"/>
</dbReference>
<comment type="caution">
    <text evidence="8">The sequence shown here is derived from an EMBL/GenBank/DDBJ whole genome shotgun (WGS) entry which is preliminary data.</text>
</comment>
<evidence type="ECO:0000256" key="6">
    <source>
        <dbReference type="ARBA" id="ARBA00033752"/>
    </source>
</evidence>
<evidence type="ECO:0000256" key="1">
    <source>
        <dbReference type="ARBA" id="ARBA00004173"/>
    </source>
</evidence>
<reference evidence="8 9" key="1">
    <citation type="journal article" date="2023" name="Elife">
        <title>Identification of key yeast species and microbe-microbe interactions impacting larval growth of Drosophila in the wild.</title>
        <authorList>
            <person name="Mure A."/>
            <person name="Sugiura Y."/>
            <person name="Maeda R."/>
            <person name="Honda K."/>
            <person name="Sakurai N."/>
            <person name="Takahashi Y."/>
            <person name="Watada M."/>
            <person name="Katoh T."/>
            <person name="Gotoh A."/>
            <person name="Gotoh Y."/>
            <person name="Taniguchi I."/>
            <person name="Nakamura K."/>
            <person name="Hayashi T."/>
            <person name="Katayama T."/>
            <person name="Uemura T."/>
            <person name="Hattori Y."/>
        </authorList>
    </citation>
    <scope>NUCLEOTIDE SEQUENCE [LARGE SCALE GENOMIC DNA]</scope>
    <source>
        <strain evidence="8 9">SB-73</strain>
    </source>
</reference>
<evidence type="ECO:0000256" key="5">
    <source>
        <dbReference type="ARBA" id="ARBA00023274"/>
    </source>
</evidence>
<dbReference type="PANTHER" id="PTHR28595">
    <property type="entry name" value="39S RIBOSOMAL PROTEIN L54, MITOCHONDRIAL"/>
    <property type="match status" value="1"/>
</dbReference>
<dbReference type="Proteomes" id="UP001362899">
    <property type="component" value="Unassembled WGS sequence"/>
</dbReference>
<organism evidence="8 9">
    <name type="scientific">Starmerella bacillaris</name>
    <name type="common">Yeast</name>
    <name type="synonym">Candida zemplinina</name>
    <dbReference type="NCBI Taxonomy" id="1247836"/>
    <lineage>
        <taxon>Eukaryota</taxon>
        <taxon>Fungi</taxon>
        <taxon>Dikarya</taxon>
        <taxon>Ascomycota</taxon>
        <taxon>Saccharomycotina</taxon>
        <taxon>Dipodascomycetes</taxon>
        <taxon>Dipodascales</taxon>
        <taxon>Trichomonascaceae</taxon>
        <taxon>Starmerella</taxon>
    </lineage>
</organism>
<dbReference type="AlphaFoldDB" id="A0AAV5RMC5"/>
<accession>A0AAV5RMC5</accession>
<keyword evidence="3 8" id="KW-0689">Ribosomal protein</keyword>
<keyword evidence="4" id="KW-0496">Mitochondrion</keyword>
<evidence type="ECO:0000256" key="7">
    <source>
        <dbReference type="ARBA" id="ARBA00035179"/>
    </source>
</evidence>
<dbReference type="GO" id="GO:0005762">
    <property type="term" value="C:mitochondrial large ribosomal subunit"/>
    <property type="evidence" value="ECO:0007669"/>
    <property type="project" value="TreeGrafter"/>
</dbReference>